<sequence length="343" mass="38707">MTHNATHDASNAQPLRENVNRRRRNRKKPSHGKDHADRANVVVSVPADAVADDAHDLRENLKKTTDLRDDLLRQRAEKEHERARARAQERTRPQPKSGEASHQTPRAKTQNKKGRNTQDFSPSLAPPGLKLVVGDAAAKTLGRKMHGRHVTYVPNFFCAEADESAHATLLEEVSAAGSSEMWIPWHEKSHFIANDRDRHGKWKQDSPMFTAVVEKIAAYFQMDVKATRFNLYRDEEEWKPYHHDAAAVKKDKARTQNCTIAVSFGATRDVAFEHAKTGTTVFLPQTNGSCYAFGHDVNVEWRHGVPQVPEGLRRAEGEKCARVSIIAWGWVDQDRDDVSSFAN</sequence>
<evidence type="ECO:0000313" key="3">
    <source>
        <dbReference type="EMBL" id="EEH55664.1"/>
    </source>
</evidence>
<keyword evidence="4" id="KW-1185">Reference proteome</keyword>
<evidence type="ECO:0000313" key="4">
    <source>
        <dbReference type="Proteomes" id="UP000001876"/>
    </source>
</evidence>
<name>C1MWY5_MICPC</name>
<dbReference type="KEGG" id="mpp:MICPUCDRAFT_40492"/>
<dbReference type="Proteomes" id="UP000001876">
    <property type="component" value="Unassembled WGS sequence"/>
</dbReference>
<accession>C1MWY5</accession>
<gene>
    <name evidence="3" type="ORF">MICPUCDRAFT_40492</name>
</gene>
<dbReference type="OMA" id="RHGKWKQ"/>
<dbReference type="InterPro" id="IPR037151">
    <property type="entry name" value="AlkB-like_sf"/>
</dbReference>
<proteinExistence type="inferred from homology"/>
<dbReference type="RefSeq" id="XP_003059712.1">
    <property type="nucleotide sequence ID" value="XM_003059666.1"/>
</dbReference>
<dbReference type="Gene3D" id="2.60.120.590">
    <property type="entry name" value="Alpha-ketoglutarate-dependent dioxygenase AlkB-like"/>
    <property type="match status" value="1"/>
</dbReference>
<evidence type="ECO:0000256" key="1">
    <source>
        <dbReference type="ARBA" id="ARBA00007879"/>
    </source>
</evidence>
<dbReference type="SUPFAM" id="SSF51197">
    <property type="entry name" value="Clavaminate synthase-like"/>
    <property type="match status" value="1"/>
</dbReference>
<dbReference type="OrthoDB" id="445341at2759"/>
<dbReference type="eggNOG" id="ENOG502RYQR">
    <property type="taxonomic scope" value="Eukaryota"/>
</dbReference>
<feature type="compositionally biased region" description="Basic and acidic residues" evidence="2">
    <location>
        <begin position="76"/>
        <end position="92"/>
    </location>
</feature>
<dbReference type="GeneID" id="9685441"/>
<dbReference type="AlphaFoldDB" id="C1MWY5"/>
<protein>
    <submittedName>
        <fullName evidence="3">Predicted protein</fullName>
    </submittedName>
</protein>
<organism evidence="4">
    <name type="scientific">Micromonas pusilla (strain CCMP1545)</name>
    <name type="common">Picoplanktonic green alga</name>
    <dbReference type="NCBI Taxonomy" id="564608"/>
    <lineage>
        <taxon>Eukaryota</taxon>
        <taxon>Viridiplantae</taxon>
        <taxon>Chlorophyta</taxon>
        <taxon>Mamiellophyceae</taxon>
        <taxon>Mamiellales</taxon>
        <taxon>Mamiellaceae</taxon>
        <taxon>Micromonas</taxon>
    </lineage>
</organism>
<comment type="similarity">
    <text evidence="1">Belongs to the alkB family.</text>
</comment>
<dbReference type="PANTHER" id="PTHR42256:SF1">
    <property type="entry name" value="FE2OG DIOXYGENASE DOMAIN-CONTAINING PROTEIN"/>
    <property type="match status" value="1"/>
</dbReference>
<reference evidence="3 4" key="1">
    <citation type="journal article" date="2009" name="Science">
        <title>Green evolution and dynamic adaptations revealed by genomes of the marine picoeukaryotes Micromonas.</title>
        <authorList>
            <person name="Worden A.Z."/>
            <person name="Lee J.H."/>
            <person name="Mock T."/>
            <person name="Rouze P."/>
            <person name="Simmons M.P."/>
            <person name="Aerts A.L."/>
            <person name="Allen A.E."/>
            <person name="Cuvelier M.L."/>
            <person name="Derelle E."/>
            <person name="Everett M.V."/>
            <person name="Foulon E."/>
            <person name="Grimwood J."/>
            <person name="Gundlach H."/>
            <person name="Henrissat B."/>
            <person name="Napoli C."/>
            <person name="McDonald S.M."/>
            <person name="Parker M.S."/>
            <person name="Rombauts S."/>
            <person name="Salamov A."/>
            <person name="Von Dassow P."/>
            <person name="Badger J.H."/>
            <person name="Coutinho P.M."/>
            <person name="Demir E."/>
            <person name="Dubchak I."/>
            <person name="Gentemann C."/>
            <person name="Eikrem W."/>
            <person name="Gready J.E."/>
            <person name="John U."/>
            <person name="Lanier W."/>
            <person name="Lindquist E.A."/>
            <person name="Lucas S."/>
            <person name="Mayer K.F."/>
            <person name="Moreau H."/>
            <person name="Not F."/>
            <person name="Otillar R."/>
            <person name="Panaud O."/>
            <person name="Pangilinan J."/>
            <person name="Paulsen I."/>
            <person name="Piegu B."/>
            <person name="Poliakov A."/>
            <person name="Robbens S."/>
            <person name="Schmutz J."/>
            <person name="Toulza E."/>
            <person name="Wyss T."/>
            <person name="Zelensky A."/>
            <person name="Zhou K."/>
            <person name="Armbrust E.V."/>
            <person name="Bhattacharya D."/>
            <person name="Goodenough U.W."/>
            <person name="Van de Peer Y."/>
            <person name="Grigoriev I.V."/>
        </authorList>
    </citation>
    <scope>NUCLEOTIDE SEQUENCE [LARGE SCALE GENOMIC DNA]</scope>
    <source>
        <strain evidence="3 4">CCMP1545</strain>
    </source>
</reference>
<feature type="region of interest" description="Disordered" evidence="2">
    <location>
        <begin position="1"/>
        <end position="47"/>
    </location>
</feature>
<evidence type="ECO:0000256" key="2">
    <source>
        <dbReference type="SAM" id="MobiDB-lite"/>
    </source>
</evidence>
<dbReference type="PANTHER" id="PTHR42256">
    <property type="entry name" value="OXOGLUTARATE/IRON-DEPENDENT DIOXYGENASE"/>
    <property type="match status" value="1"/>
</dbReference>
<feature type="compositionally biased region" description="Basic residues" evidence="2">
    <location>
        <begin position="21"/>
        <end position="30"/>
    </location>
</feature>
<feature type="compositionally biased region" description="Polar residues" evidence="2">
    <location>
        <begin position="1"/>
        <end position="13"/>
    </location>
</feature>
<dbReference type="EMBL" id="GG663741">
    <property type="protein sequence ID" value="EEH55664.1"/>
    <property type="molecule type" value="Genomic_DNA"/>
</dbReference>
<feature type="region of interest" description="Disordered" evidence="2">
    <location>
        <begin position="76"/>
        <end position="127"/>
    </location>
</feature>